<dbReference type="Proteomes" id="UP000281738">
    <property type="component" value="Unassembled WGS sequence"/>
</dbReference>
<dbReference type="EMBL" id="RKHO01000001">
    <property type="protein sequence ID" value="ROR89510.1"/>
    <property type="molecule type" value="Genomic_DNA"/>
</dbReference>
<name>A0A3N2CPR1_9ACTN</name>
<evidence type="ECO:0000256" key="2">
    <source>
        <dbReference type="SAM" id="Phobius"/>
    </source>
</evidence>
<evidence type="ECO:0000313" key="4">
    <source>
        <dbReference type="Proteomes" id="UP000281738"/>
    </source>
</evidence>
<sequence>MIDWLRDRSVWELVWLTLLLLVVLTVLSAFATRALVRRGMRAPFVIRFFNRIQERVVDVVKRPITIAVLDEVADVIQTGHYTRNISAALVENHDALIALVSEKVRNDPSSRVVSRLPGYDAIVGQVSETTLRVLIEMLGDPRMDELVSDLLRNNLQQIKLAVRERQNEAVPAHTPPDPVPPHLRHISPMTGPVPGGGPGSAYDATGR</sequence>
<organism evidence="3 4">
    <name type="scientific">Nocardioides aurantiacus</name>
    <dbReference type="NCBI Taxonomy" id="86796"/>
    <lineage>
        <taxon>Bacteria</taxon>
        <taxon>Bacillati</taxon>
        <taxon>Actinomycetota</taxon>
        <taxon>Actinomycetes</taxon>
        <taxon>Propionibacteriales</taxon>
        <taxon>Nocardioidaceae</taxon>
        <taxon>Nocardioides</taxon>
    </lineage>
</organism>
<accession>A0A3N2CPR1</accession>
<keyword evidence="4" id="KW-1185">Reference proteome</keyword>
<proteinExistence type="predicted"/>
<keyword evidence="2" id="KW-1133">Transmembrane helix</keyword>
<protein>
    <submittedName>
        <fullName evidence="3">Uncharacterized protein</fullName>
    </submittedName>
</protein>
<dbReference type="OrthoDB" id="6717392at2"/>
<dbReference type="RefSeq" id="WP_123388853.1">
    <property type="nucleotide sequence ID" value="NZ_RKHO01000001.1"/>
</dbReference>
<gene>
    <name evidence="3" type="ORF">EDD33_0335</name>
</gene>
<keyword evidence="2" id="KW-0812">Transmembrane</keyword>
<dbReference type="AlphaFoldDB" id="A0A3N2CPR1"/>
<evidence type="ECO:0000256" key="1">
    <source>
        <dbReference type="SAM" id="MobiDB-lite"/>
    </source>
</evidence>
<feature type="transmembrane region" description="Helical" evidence="2">
    <location>
        <begin position="13"/>
        <end position="36"/>
    </location>
</feature>
<evidence type="ECO:0000313" key="3">
    <source>
        <dbReference type="EMBL" id="ROR89510.1"/>
    </source>
</evidence>
<comment type="caution">
    <text evidence="3">The sequence shown here is derived from an EMBL/GenBank/DDBJ whole genome shotgun (WGS) entry which is preliminary data.</text>
</comment>
<reference evidence="3 4" key="1">
    <citation type="submission" date="2018-11" db="EMBL/GenBank/DDBJ databases">
        <title>Sequencing the genomes of 1000 actinobacteria strains.</title>
        <authorList>
            <person name="Klenk H.-P."/>
        </authorList>
    </citation>
    <scope>NUCLEOTIDE SEQUENCE [LARGE SCALE GENOMIC DNA]</scope>
    <source>
        <strain evidence="3 4">DSM 12652</strain>
    </source>
</reference>
<feature type="region of interest" description="Disordered" evidence="1">
    <location>
        <begin position="186"/>
        <end position="207"/>
    </location>
</feature>
<keyword evidence="2" id="KW-0472">Membrane</keyword>